<protein>
    <submittedName>
        <fullName evidence="8">Uncharacterized protein</fullName>
    </submittedName>
</protein>
<feature type="domain" description="DUF2421" evidence="6">
    <location>
        <begin position="623"/>
        <end position="806"/>
    </location>
</feature>
<comment type="caution">
    <text evidence="8">The sequence shown here is derived from an EMBL/GenBank/DDBJ whole genome shotgun (WGS) entry which is preliminary data.</text>
</comment>
<comment type="subcellular location">
    <subcellularLocation>
        <location evidence="1">Membrane</location>
        <topology evidence="1">Multi-pass membrane protein</topology>
    </subcellularLocation>
</comment>
<evidence type="ECO:0000259" key="7">
    <source>
        <dbReference type="Pfam" id="PF13515"/>
    </source>
</evidence>
<evidence type="ECO:0000256" key="4">
    <source>
        <dbReference type="ARBA" id="ARBA00023136"/>
    </source>
</evidence>
<dbReference type="Pfam" id="PF13515">
    <property type="entry name" value="FUSC_2"/>
    <property type="match status" value="1"/>
</dbReference>
<feature type="transmembrane region" description="Helical" evidence="5">
    <location>
        <begin position="497"/>
        <end position="516"/>
    </location>
</feature>
<reference evidence="8 9" key="1">
    <citation type="submission" date="2016-07" db="EMBL/GenBank/DDBJ databases">
        <title>Pervasive Adenine N6-methylation of Active Genes in Fungi.</title>
        <authorList>
            <consortium name="DOE Joint Genome Institute"/>
            <person name="Mondo S.J."/>
            <person name="Dannebaum R.O."/>
            <person name="Kuo R.C."/>
            <person name="Labutti K."/>
            <person name="Haridas S."/>
            <person name="Kuo A."/>
            <person name="Salamov A."/>
            <person name="Ahrendt S.R."/>
            <person name="Lipzen A."/>
            <person name="Sullivan W."/>
            <person name="Andreopoulos W.B."/>
            <person name="Clum A."/>
            <person name="Lindquist E."/>
            <person name="Daum C."/>
            <person name="Ramamoorthy G.K."/>
            <person name="Gryganskyi A."/>
            <person name="Culley D."/>
            <person name="Magnuson J.K."/>
            <person name="James T.Y."/>
            <person name="O'Malley M.A."/>
            <person name="Stajich J.E."/>
            <person name="Spatafora J.W."/>
            <person name="Visel A."/>
            <person name="Grigoriev I.V."/>
        </authorList>
    </citation>
    <scope>NUCLEOTIDE SEQUENCE [LARGE SCALE GENOMIC DNA]</scope>
    <source>
        <strain evidence="8 9">NRRL 3301</strain>
    </source>
</reference>
<feature type="transmembrane region" description="Helical" evidence="5">
    <location>
        <begin position="570"/>
        <end position="587"/>
    </location>
</feature>
<keyword evidence="4 5" id="KW-0472">Membrane</keyword>
<evidence type="ECO:0000313" key="8">
    <source>
        <dbReference type="EMBL" id="ORX50433.1"/>
    </source>
</evidence>
<evidence type="ECO:0000256" key="2">
    <source>
        <dbReference type="ARBA" id="ARBA00022692"/>
    </source>
</evidence>
<organism evidence="8 9">
    <name type="scientific">Hesseltinella vesiculosa</name>
    <dbReference type="NCBI Taxonomy" id="101127"/>
    <lineage>
        <taxon>Eukaryota</taxon>
        <taxon>Fungi</taxon>
        <taxon>Fungi incertae sedis</taxon>
        <taxon>Mucoromycota</taxon>
        <taxon>Mucoromycotina</taxon>
        <taxon>Mucoromycetes</taxon>
        <taxon>Mucorales</taxon>
        <taxon>Cunninghamellaceae</taxon>
        <taxon>Hesseltinella</taxon>
    </lineage>
</organism>
<evidence type="ECO:0000256" key="1">
    <source>
        <dbReference type="ARBA" id="ARBA00004141"/>
    </source>
</evidence>
<evidence type="ECO:0000313" key="9">
    <source>
        <dbReference type="Proteomes" id="UP000242146"/>
    </source>
</evidence>
<dbReference type="PANTHER" id="PTHR37994">
    <property type="entry name" value="ARAE_2_N DOMAIN-CONTAINING PROTEIN-RELATED"/>
    <property type="match status" value="1"/>
</dbReference>
<dbReference type="AlphaFoldDB" id="A0A1X2GC26"/>
<keyword evidence="3 5" id="KW-1133">Transmembrane helix</keyword>
<feature type="transmembrane region" description="Helical" evidence="5">
    <location>
        <begin position="457"/>
        <end position="485"/>
    </location>
</feature>
<dbReference type="InterPro" id="IPR018820">
    <property type="entry name" value="BRE4-related_DUF2421"/>
</dbReference>
<dbReference type="GO" id="GO:0016020">
    <property type="term" value="C:membrane"/>
    <property type="evidence" value="ECO:0007669"/>
    <property type="project" value="UniProtKB-SubCell"/>
</dbReference>
<dbReference type="InterPro" id="IPR023244">
    <property type="entry name" value="Brefeldin_A-sensitivity_4"/>
</dbReference>
<name>A0A1X2GC26_9FUNG</name>
<accession>A0A1X2GC26</accession>
<keyword evidence="9" id="KW-1185">Reference proteome</keyword>
<dbReference type="STRING" id="101127.A0A1X2GC26"/>
<dbReference type="PANTHER" id="PTHR37994:SF4">
    <property type="entry name" value="ER TRANSPORTER 6TM N-TERMINAL DOMAIN-CONTAINING PROTEIN-RELATED"/>
    <property type="match status" value="1"/>
</dbReference>
<keyword evidence="2 5" id="KW-0812">Transmembrane</keyword>
<dbReference type="Pfam" id="PF10334">
    <property type="entry name" value="BRE4"/>
    <property type="match status" value="1"/>
</dbReference>
<feature type="transmembrane region" description="Helical" evidence="5">
    <location>
        <begin position="607"/>
        <end position="626"/>
    </location>
</feature>
<sequence length="846" mass="94001">MTDGAYLPTFSTNIAWLFLTPIALAGALSLAVNYLIWPEDSVENYLGVLNNVLSGFKLFVHENSTAFLDVEEKAGATSLPTLHSRIHGDILLLIDCKHAVQREVIFSRLSNRDISHFTRSVKHMYPGMHCLGLSNIMEKELRKDADPKYFAAFEQSVALMKEPSTKLTENLVSCLDKIQTCLAVFMPRPRSKLNSILWPFPRLFSSSTSKEDQLEAAQQLDVALNDLKHSLDRFFAEQKTCGLDYYMKIIAPTLSGQKEEVYVHGLPSLTSDNVNGIHSDSSIQTIAGPMFLVFLYQQGLRDFAKYTIELATDTQKATAKRTTRQIYWPTMSLKKWLLSSPVDSAATATDSSHTPGASSSAVGAAVPLMSVQTITSNRTNADYSDLDLVRTMTKPDLDRSSTKESAAHAFASRVPTNMMRGASSGPLVSHYRPLATDPDVDPPATCTEQVFSVLYRFFAWFGSIDTLFALKTAVGICLLAIPAWMPANAGWYNEWRGQWAMITLCLWSFPTSGLFYFGIIARVLGSVVGAVLGIAVWEICQGNPYALAVVLFILFVPHYHIFFHSSVYRVAALMSNITMLLVVIYAFNSVQTGPPETVYIIAGKRLLLIVLGLGATGVLLAIPAPVQGRIELRKRLAVTVNDIGRLYSIITAEIAAPGKKFEHTTKLKKAFMKLCVKIRRQIADERNLLAHTKYEPPLRGKFPFEHYAALVQTVDNLADLIVGMAYSVRDIENPWRDKIAQTMLTERREYFAAIMTTLKLISTTLSSKSALPPYMMPPSTARQRFARVLEHQISLQQQDLADPSLTAYGAYMMNGSAFVTELQSLLREVTILVGTEDPELWLTLHA</sequence>
<dbReference type="Proteomes" id="UP000242146">
    <property type="component" value="Unassembled WGS sequence"/>
</dbReference>
<feature type="transmembrane region" description="Helical" evidence="5">
    <location>
        <begin position="545"/>
        <end position="563"/>
    </location>
</feature>
<dbReference type="EMBL" id="MCGT01000023">
    <property type="protein sequence ID" value="ORX50433.1"/>
    <property type="molecule type" value="Genomic_DNA"/>
</dbReference>
<evidence type="ECO:0000259" key="6">
    <source>
        <dbReference type="Pfam" id="PF10334"/>
    </source>
</evidence>
<gene>
    <name evidence="8" type="ORF">DM01DRAFT_1094193</name>
</gene>
<proteinExistence type="predicted"/>
<feature type="domain" description="Integral membrane bound transporter" evidence="7">
    <location>
        <begin position="489"/>
        <end position="614"/>
    </location>
</feature>
<evidence type="ECO:0000256" key="3">
    <source>
        <dbReference type="ARBA" id="ARBA00022989"/>
    </source>
</evidence>
<evidence type="ECO:0000256" key="5">
    <source>
        <dbReference type="SAM" id="Phobius"/>
    </source>
</evidence>
<dbReference type="InterPro" id="IPR049453">
    <property type="entry name" value="Memb_transporter_dom"/>
</dbReference>
<feature type="transmembrane region" description="Helical" evidence="5">
    <location>
        <begin position="14"/>
        <end position="36"/>
    </location>
</feature>
<dbReference type="OrthoDB" id="2274698at2759"/>
<dbReference type="PRINTS" id="PR02047">
    <property type="entry name" value="BREFELDNASP4"/>
</dbReference>